<organism evidence="1 2">
    <name type="scientific">Melia azedarach</name>
    <name type="common">Chinaberry tree</name>
    <dbReference type="NCBI Taxonomy" id="155640"/>
    <lineage>
        <taxon>Eukaryota</taxon>
        <taxon>Viridiplantae</taxon>
        <taxon>Streptophyta</taxon>
        <taxon>Embryophyta</taxon>
        <taxon>Tracheophyta</taxon>
        <taxon>Spermatophyta</taxon>
        <taxon>Magnoliopsida</taxon>
        <taxon>eudicotyledons</taxon>
        <taxon>Gunneridae</taxon>
        <taxon>Pentapetalae</taxon>
        <taxon>rosids</taxon>
        <taxon>malvids</taxon>
        <taxon>Sapindales</taxon>
        <taxon>Meliaceae</taxon>
        <taxon>Melia</taxon>
    </lineage>
</organism>
<comment type="caution">
    <text evidence="1">The sequence shown here is derived from an EMBL/GenBank/DDBJ whole genome shotgun (WGS) entry which is preliminary data.</text>
</comment>
<sequence length="558" mass="61374">MSLSVSNSLHFTVYFLDGHGNQFSIKRCLCCKSNRIPPSVLLYVEKKSSIAVLRNCAYKKNQECTVDFKNRKEWIHFVGIGGCGMSALAKLALKQGFEVSGSDIVWSSYMSGLQEAGANLYIGHSVSNIKSNDGSRFPNAIVVSSAISQDNVEILLAEAIGVPVYKRGYWLAKLTENYNLIAVSGSHGKSTTASMLAYVLKAMGDDLTAVLGAHVPQLPDRSILYGGGQNFVLEADEYDGCFLELSPSIAIVTNLEWEHVDIFQDEEAVKSIFRRFLKQIRVGGHLIICGDSQGAYCLLDRSSDLFGNNYRTITYGISSFNDWYAESIRPNSYGGNDYILCKRGCPLAEISLQIPGVHNVLNSIAVIATVLTLMGDQRQSRESIDCIKLQLSKFVGVSRRFQVIGTIYGCHIYDDYAHHPTEVRAVLQAARQRFPDKTLLVVFQPHTYSRLVALKDKFVAALSDADQVVVTAVYASRETNEWNIGGRDLAASIIGPPSEYIASLEDVVDKLVLQISSETNHGIVILTVGAGDITTVGPKLLQELQKRSKLMKMSHGET</sequence>
<evidence type="ECO:0000313" key="1">
    <source>
        <dbReference type="EMBL" id="KAJ4705958.1"/>
    </source>
</evidence>
<evidence type="ECO:0000313" key="2">
    <source>
        <dbReference type="Proteomes" id="UP001164539"/>
    </source>
</evidence>
<reference evidence="1 2" key="1">
    <citation type="journal article" date="2023" name="Science">
        <title>Complex scaffold remodeling in plant triterpene biosynthesis.</title>
        <authorList>
            <person name="De La Pena R."/>
            <person name="Hodgson H."/>
            <person name="Liu J.C."/>
            <person name="Stephenson M.J."/>
            <person name="Martin A.C."/>
            <person name="Owen C."/>
            <person name="Harkess A."/>
            <person name="Leebens-Mack J."/>
            <person name="Jimenez L.E."/>
            <person name="Osbourn A."/>
            <person name="Sattely E.S."/>
        </authorList>
    </citation>
    <scope>NUCLEOTIDE SEQUENCE [LARGE SCALE GENOMIC DNA]</scope>
    <source>
        <strain evidence="2">cv. JPN11</strain>
        <tissue evidence="1">Leaf</tissue>
    </source>
</reference>
<keyword evidence="2" id="KW-1185">Reference proteome</keyword>
<proteinExistence type="predicted"/>
<gene>
    <name evidence="1" type="ORF">OWV82_019676</name>
</gene>
<name>A0ACC1X4G4_MELAZ</name>
<dbReference type="Proteomes" id="UP001164539">
    <property type="component" value="Chromosome 11"/>
</dbReference>
<accession>A0ACC1X4G4</accession>
<protein>
    <submittedName>
        <fullName evidence="1">UDP-N-acetylmuramate--L-alanine ligase-like</fullName>
    </submittedName>
</protein>
<dbReference type="EMBL" id="CM051404">
    <property type="protein sequence ID" value="KAJ4705958.1"/>
    <property type="molecule type" value="Genomic_DNA"/>
</dbReference>